<proteinExistence type="predicted"/>
<evidence type="ECO:0000313" key="3">
    <source>
        <dbReference type="Proteomes" id="UP000281553"/>
    </source>
</evidence>
<name>A0A3P7P0F1_DIBLA</name>
<accession>A0A3P7P0F1</accession>
<dbReference type="OrthoDB" id="6154436at2759"/>
<dbReference type="EMBL" id="UYRU01094622">
    <property type="protein sequence ID" value="VDN39127.1"/>
    <property type="molecule type" value="Genomic_DNA"/>
</dbReference>
<dbReference type="Proteomes" id="UP000281553">
    <property type="component" value="Unassembled WGS sequence"/>
</dbReference>
<keyword evidence="3" id="KW-1185">Reference proteome</keyword>
<organism evidence="2 3">
    <name type="scientific">Dibothriocephalus latus</name>
    <name type="common">Fish tapeworm</name>
    <name type="synonym">Diphyllobothrium latum</name>
    <dbReference type="NCBI Taxonomy" id="60516"/>
    <lineage>
        <taxon>Eukaryota</taxon>
        <taxon>Metazoa</taxon>
        <taxon>Spiralia</taxon>
        <taxon>Lophotrochozoa</taxon>
        <taxon>Platyhelminthes</taxon>
        <taxon>Cestoda</taxon>
        <taxon>Eucestoda</taxon>
        <taxon>Diphyllobothriidea</taxon>
        <taxon>Diphyllobothriidae</taxon>
        <taxon>Dibothriocephalus</taxon>
    </lineage>
</organism>
<feature type="compositionally biased region" description="Basic residues" evidence="1">
    <location>
        <begin position="37"/>
        <end position="48"/>
    </location>
</feature>
<protein>
    <submittedName>
        <fullName evidence="2">Uncharacterized protein</fullName>
    </submittedName>
</protein>
<feature type="region of interest" description="Disordered" evidence="1">
    <location>
        <begin position="36"/>
        <end position="61"/>
    </location>
</feature>
<gene>
    <name evidence="2" type="ORF">DILT_LOCUS17772</name>
</gene>
<sequence length="202" mass="22358">MPSTREARIVDRFARHLSRVTLKEALQACGTHLVPQRSHRGYRSHPKRTLAPSPDRCSEYRQDSPPVPVSFAFSSFQNPAKMLRQNMPSRPLKSGENLRDSSCGASLGAVLEGLPSKFTETVGLLTNEVMSEAMGTVCKRLRGIYDVSDNLTKSLLKECLTSAENLPNAASPGNIPQRHLRPLTVDTGDRDMQPQEDLLYAL</sequence>
<evidence type="ECO:0000256" key="1">
    <source>
        <dbReference type="SAM" id="MobiDB-lite"/>
    </source>
</evidence>
<reference evidence="2 3" key="1">
    <citation type="submission" date="2018-11" db="EMBL/GenBank/DDBJ databases">
        <authorList>
            <consortium name="Pathogen Informatics"/>
        </authorList>
    </citation>
    <scope>NUCLEOTIDE SEQUENCE [LARGE SCALE GENOMIC DNA]</scope>
</reference>
<evidence type="ECO:0000313" key="2">
    <source>
        <dbReference type="EMBL" id="VDN39127.1"/>
    </source>
</evidence>
<dbReference type="AlphaFoldDB" id="A0A3P7P0F1"/>